<dbReference type="InParanoid" id="A0A251VQR0"/>
<organism evidence="1 2">
    <name type="scientific">Helianthus annuus</name>
    <name type="common">Common sunflower</name>
    <dbReference type="NCBI Taxonomy" id="4232"/>
    <lineage>
        <taxon>Eukaryota</taxon>
        <taxon>Viridiplantae</taxon>
        <taxon>Streptophyta</taxon>
        <taxon>Embryophyta</taxon>
        <taxon>Tracheophyta</taxon>
        <taxon>Spermatophyta</taxon>
        <taxon>Magnoliopsida</taxon>
        <taxon>eudicotyledons</taxon>
        <taxon>Gunneridae</taxon>
        <taxon>Pentapetalae</taxon>
        <taxon>asterids</taxon>
        <taxon>campanulids</taxon>
        <taxon>Asterales</taxon>
        <taxon>Asteraceae</taxon>
        <taxon>Asteroideae</taxon>
        <taxon>Heliantheae alliance</taxon>
        <taxon>Heliantheae</taxon>
        <taxon>Helianthus</taxon>
    </lineage>
</organism>
<dbReference type="EMBL" id="CM007890">
    <property type="protein sequence ID" value="OTG37463.1"/>
    <property type="molecule type" value="Genomic_DNA"/>
</dbReference>
<reference evidence="2" key="1">
    <citation type="journal article" date="2017" name="Nature">
        <title>The sunflower genome provides insights into oil metabolism, flowering and Asterid evolution.</title>
        <authorList>
            <person name="Badouin H."/>
            <person name="Gouzy J."/>
            <person name="Grassa C.J."/>
            <person name="Murat F."/>
            <person name="Staton S.E."/>
            <person name="Cottret L."/>
            <person name="Lelandais-Briere C."/>
            <person name="Owens G.L."/>
            <person name="Carrere S."/>
            <person name="Mayjonade B."/>
            <person name="Legrand L."/>
            <person name="Gill N."/>
            <person name="Kane N.C."/>
            <person name="Bowers J.E."/>
            <person name="Hubner S."/>
            <person name="Bellec A."/>
            <person name="Berard A."/>
            <person name="Berges H."/>
            <person name="Blanchet N."/>
            <person name="Boniface M.C."/>
            <person name="Brunel D."/>
            <person name="Catrice O."/>
            <person name="Chaidir N."/>
            <person name="Claudel C."/>
            <person name="Donnadieu C."/>
            <person name="Faraut T."/>
            <person name="Fievet G."/>
            <person name="Helmstetter N."/>
            <person name="King M."/>
            <person name="Knapp S.J."/>
            <person name="Lai Z."/>
            <person name="Le Paslier M.C."/>
            <person name="Lippi Y."/>
            <person name="Lorenzon L."/>
            <person name="Mandel J.R."/>
            <person name="Marage G."/>
            <person name="Marchand G."/>
            <person name="Marquand E."/>
            <person name="Bret-Mestries E."/>
            <person name="Morien E."/>
            <person name="Nambeesan S."/>
            <person name="Nguyen T."/>
            <person name="Pegot-Espagnet P."/>
            <person name="Pouilly N."/>
            <person name="Raftis F."/>
            <person name="Sallet E."/>
            <person name="Schiex T."/>
            <person name="Thomas J."/>
            <person name="Vandecasteele C."/>
            <person name="Vares D."/>
            <person name="Vear F."/>
            <person name="Vautrin S."/>
            <person name="Crespi M."/>
            <person name="Mangin B."/>
            <person name="Burke J.M."/>
            <person name="Salse J."/>
            <person name="Munos S."/>
            <person name="Vincourt P."/>
            <person name="Rieseberg L.H."/>
            <person name="Langlade N.B."/>
        </authorList>
    </citation>
    <scope>NUCLEOTIDE SEQUENCE [LARGE SCALE GENOMIC DNA]</scope>
    <source>
        <strain evidence="2">cv. SF193</strain>
    </source>
</reference>
<name>A0A251VQR0_HELAN</name>
<dbReference type="Proteomes" id="UP000215914">
    <property type="component" value="Chromosome 1"/>
</dbReference>
<keyword evidence="2" id="KW-1185">Reference proteome</keyword>
<dbReference type="AlphaFoldDB" id="A0A251VQR0"/>
<protein>
    <submittedName>
        <fullName evidence="1">Uncharacterized protein</fullName>
    </submittedName>
</protein>
<proteinExistence type="predicted"/>
<sequence>MKEHRQTPAITTVVSRVLRHGPPLMTTVMVDSRWVVCAAKQVKKVIRRNQATTISTLDRDLFSIIPV</sequence>
<evidence type="ECO:0000313" key="1">
    <source>
        <dbReference type="EMBL" id="OTG37463.1"/>
    </source>
</evidence>
<accession>A0A251VQR0</accession>
<gene>
    <name evidence="1" type="ORF">HannXRQ_Chr01g0019101</name>
</gene>
<evidence type="ECO:0000313" key="2">
    <source>
        <dbReference type="Proteomes" id="UP000215914"/>
    </source>
</evidence>